<keyword evidence="2" id="KW-0677">Repeat</keyword>
<gene>
    <name evidence="4" type="primary">LRRC63</name>
</gene>
<reference evidence="4" key="3">
    <citation type="submission" date="2025-09" db="UniProtKB">
        <authorList>
            <consortium name="Ensembl"/>
        </authorList>
    </citation>
    <scope>IDENTIFICATION</scope>
</reference>
<dbReference type="PANTHER" id="PTHR48051:SF62">
    <property type="entry name" value="LEUCINE-RICH REPEAT-CONTAINING PROTEIN 57"/>
    <property type="match status" value="1"/>
</dbReference>
<dbReference type="Gene3D" id="3.80.10.10">
    <property type="entry name" value="Ribonuclease Inhibitor"/>
    <property type="match status" value="1"/>
</dbReference>
<feature type="region of interest" description="Disordered" evidence="3">
    <location>
        <begin position="249"/>
        <end position="274"/>
    </location>
</feature>
<dbReference type="InterPro" id="IPR001611">
    <property type="entry name" value="Leu-rich_rpt"/>
</dbReference>
<dbReference type="AlphaFoldDB" id="A0A5F8H8U4"/>
<feature type="compositionally biased region" description="Low complexity" evidence="3">
    <location>
        <begin position="265"/>
        <end position="274"/>
    </location>
</feature>
<evidence type="ECO:0000313" key="4">
    <source>
        <dbReference type="Ensembl" id="ENSMODP00000056408.1"/>
    </source>
</evidence>
<organism evidence="4 5">
    <name type="scientific">Monodelphis domestica</name>
    <name type="common">Gray short-tailed opossum</name>
    <dbReference type="NCBI Taxonomy" id="13616"/>
    <lineage>
        <taxon>Eukaryota</taxon>
        <taxon>Metazoa</taxon>
        <taxon>Chordata</taxon>
        <taxon>Craniata</taxon>
        <taxon>Vertebrata</taxon>
        <taxon>Euteleostomi</taxon>
        <taxon>Mammalia</taxon>
        <taxon>Metatheria</taxon>
        <taxon>Didelphimorphia</taxon>
        <taxon>Didelphidae</taxon>
        <taxon>Monodelphis</taxon>
    </lineage>
</organism>
<proteinExistence type="predicted"/>
<dbReference type="PANTHER" id="PTHR48051">
    <property type="match status" value="1"/>
</dbReference>
<keyword evidence="1" id="KW-0433">Leucine-rich repeat</keyword>
<dbReference type="InterPro" id="IPR003591">
    <property type="entry name" value="Leu-rich_rpt_typical-subtyp"/>
</dbReference>
<dbReference type="GeneTree" id="ENSGT00940000173288"/>
<accession>A0A5F8H8U4</accession>
<protein>
    <submittedName>
        <fullName evidence="4">Leucine rich repeat containing 63</fullName>
    </submittedName>
</protein>
<evidence type="ECO:0000256" key="1">
    <source>
        <dbReference type="ARBA" id="ARBA00022614"/>
    </source>
</evidence>
<dbReference type="STRING" id="13616.ENSMODP00000056408"/>
<dbReference type="InParanoid" id="A0A5F8H8U4"/>
<dbReference type="Bgee" id="ENSMODG00000029107">
    <property type="expression patterns" value="Expressed in spermatid and 11 other cell types or tissues"/>
</dbReference>
<evidence type="ECO:0000256" key="3">
    <source>
        <dbReference type="SAM" id="MobiDB-lite"/>
    </source>
</evidence>
<dbReference type="InterPro" id="IPR050216">
    <property type="entry name" value="LRR_domain-containing"/>
</dbReference>
<evidence type="ECO:0000256" key="2">
    <source>
        <dbReference type="ARBA" id="ARBA00022737"/>
    </source>
</evidence>
<dbReference type="Proteomes" id="UP000002280">
    <property type="component" value="Chromosome 4"/>
</dbReference>
<dbReference type="InterPro" id="IPR032675">
    <property type="entry name" value="LRR_dom_sf"/>
</dbReference>
<dbReference type="SMART" id="SM00364">
    <property type="entry name" value="LRR_BAC"/>
    <property type="match status" value="4"/>
</dbReference>
<sequence length="630" mass="72765">MFTQSQLLRRPLPPKLRPKLLCPKPLYPKKEKNQSAITNEVLKQQDLPKPSLSKIIPKEMEKKIIPRKFFKRRKQSKIHVKNLLFKWKIKGDLDKTPKKHSNIYLLISKVKDSCGSPIYIPVCSWGKEESVSEKSYTIKNFLMDSTSETSETEKHSKTISSRSLTPLSSRSGHLSSYRKTNKDGITTPDLAYGPFTMPFMNMAEEKNEAKNKSQWISKVQPSHEIISNQIFSFDKLLVPEAKKGNTTALTESIKKGRRKKKTESKLSLVPSDTSDLSTDLLSKFEDEHHEDNELAIYGEGFFSRDAIDVNNPKLNLAKIAVLRCHQYGRNALNFKGFFIDKCPKLDILAHILVYINLSFNNFTEFPQEVLIVEHLQVLVMRNNPIKELSPNIKELHHLKIFIISFNLLTSLPNELFLLYELEFLDVSYNEITSIPNAIESLSSLNTLNVDGNELYYLPPGILKLHLETFIVENNFIHPLLWKESCKNYVQSLKDLALLAFSFHQLEKVYKELPPGITEQLVRFQLPDLDFGFWSRFSFLHWRLKLKRDTYSENFQWTLWDKMPAHVWGCIRPEGRKSGLDPYPLSHPAALQVISRHSIFLKTSQCGKWYKHSFTNMTNEETEASEKGATS</sequence>
<reference evidence="4 5" key="1">
    <citation type="journal article" date="2007" name="Nature">
        <title>Genome of the marsupial Monodelphis domestica reveals innovation in non-coding sequences.</title>
        <authorList>
            <person name="Mikkelsen T.S."/>
            <person name="Wakefield M.J."/>
            <person name="Aken B."/>
            <person name="Amemiya C.T."/>
            <person name="Chang J.L."/>
            <person name="Duke S."/>
            <person name="Garber M."/>
            <person name="Gentles A.J."/>
            <person name="Goodstadt L."/>
            <person name="Heger A."/>
            <person name="Jurka J."/>
            <person name="Kamal M."/>
            <person name="Mauceli E."/>
            <person name="Searle S.M."/>
            <person name="Sharpe T."/>
            <person name="Baker M.L."/>
            <person name="Batzer M.A."/>
            <person name="Benos P.V."/>
            <person name="Belov K."/>
            <person name="Clamp M."/>
            <person name="Cook A."/>
            <person name="Cuff J."/>
            <person name="Das R."/>
            <person name="Davidow L."/>
            <person name="Deakin J.E."/>
            <person name="Fazzari M.J."/>
            <person name="Glass J.L."/>
            <person name="Grabherr M."/>
            <person name="Greally J.M."/>
            <person name="Gu W."/>
            <person name="Hore T.A."/>
            <person name="Huttley G.A."/>
            <person name="Kleber M."/>
            <person name="Jirtle R.L."/>
            <person name="Koina E."/>
            <person name="Lee J.T."/>
            <person name="Mahony S."/>
            <person name="Marra M.A."/>
            <person name="Miller R.D."/>
            <person name="Nicholls R.D."/>
            <person name="Oda M."/>
            <person name="Papenfuss A.T."/>
            <person name="Parra Z.E."/>
            <person name="Pollock D.D."/>
            <person name="Ray D.A."/>
            <person name="Schein J.E."/>
            <person name="Speed T.P."/>
            <person name="Thompson K."/>
            <person name="VandeBerg J.L."/>
            <person name="Wade C.M."/>
            <person name="Walker J.A."/>
            <person name="Waters P.D."/>
            <person name="Webber C."/>
            <person name="Weidman J.R."/>
            <person name="Xie X."/>
            <person name="Zody M.C."/>
            <person name="Baldwin J."/>
            <person name="Abdouelleil A."/>
            <person name="Abdulkadir J."/>
            <person name="Abebe A."/>
            <person name="Abera B."/>
            <person name="Abreu J."/>
            <person name="Acer S.C."/>
            <person name="Aftuck L."/>
            <person name="Alexander A."/>
            <person name="An P."/>
            <person name="Anderson E."/>
            <person name="Anderson S."/>
            <person name="Arachi H."/>
            <person name="Azer M."/>
            <person name="Bachantsang P."/>
            <person name="Barry A."/>
            <person name="Bayul T."/>
            <person name="Berlin A."/>
            <person name="Bessette D."/>
            <person name="Bloom T."/>
            <person name="Bloom T."/>
            <person name="Boguslavskiy L."/>
            <person name="Bonnet C."/>
            <person name="Boukhgalter B."/>
            <person name="Bourzgui I."/>
            <person name="Brown A."/>
            <person name="Cahill P."/>
            <person name="Channer S."/>
            <person name="Cheshatsang Y."/>
            <person name="Chuda L."/>
            <person name="Citroen M."/>
            <person name="Collymore A."/>
            <person name="Cooke P."/>
            <person name="Costello M."/>
            <person name="D'Aco K."/>
            <person name="Daza R."/>
            <person name="De Haan G."/>
            <person name="DeGray S."/>
            <person name="DeMaso C."/>
            <person name="Dhargay N."/>
            <person name="Dooley K."/>
            <person name="Dooley E."/>
            <person name="Doricent M."/>
            <person name="Dorje P."/>
            <person name="Dorjee K."/>
            <person name="Dupes A."/>
            <person name="Elong R."/>
            <person name="Falk J."/>
            <person name="Farina A."/>
            <person name="Faro S."/>
            <person name="Ferguson D."/>
            <person name="Fisher S."/>
            <person name="Foley C.D."/>
            <person name="Franke A."/>
            <person name="Friedrich D."/>
            <person name="Gadbois L."/>
            <person name="Gearin G."/>
            <person name="Gearin C.R."/>
            <person name="Giannoukos G."/>
            <person name="Goode T."/>
            <person name="Graham J."/>
            <person name="Grandbois E."/>
            <person name="Grewal S."/>
            <person name="Gyaltsen K."/>
            <person name="Hafez N."/>
            <person name="Hagos B."/>
            <person name="Hall J."/>
            <person name="Henson C."/>
            <person name="Hollinger A."/>
            <person name="Honan T."/>
            <person name="Huard M.D."/>
            <person name="Hughes L."/>
            <person name="Hurhula B."/>
            <person name="Husby M.E."/>
            <person name="Kamat A."/>
            <person name="Kanga B."/>
            <person name="Kashin S."/>
            <person name="Khazanovich D."/>
            <person name="Kisner P."/>
            <person name="Lance K."/>
            <person name="Lara M."/>
            <person name="Lee W."/>
            <person name="Lennon N."/>
            <person name="Letendre F."/>
            <person name="LeVine R."/>
            <person name="Lipovsky A."/>
            <person name="Liu X."/>
            <person name="Liu J."/>
            <person name="Liu S."/>
            <person name="Lokyitsang T."/>
            <person name="Lokyitsang Y."/>
            <person name="Lubonja R."/>
            <person name="Lui A."/>
            <person name="MacDonald P."/>
            <person name="Magnisalis V."/>
            <person name="Maru K."/>
            <person name="Matthews C."/>
            <person name="McCusker W."/>
            <person name="McDonough S."/>
            <person name="Mehta T."/>
            <person name="Meldrim J."/>
            <person name="Meneus L."/>
            <person name="Mihai O."/>
            <person name="Mihalev A."/>
            <person name="Mihova T."/>
            <person name="Mittelman R."/>
            <person name="Mlenga V."/>
            <person name="Montmayeur A."/>
            <person name="Mulrain L."/>
            <person name="Navidi A."/>
            <person name="Naylor J."/>
            <person name="Negash T."/>
            <person name="Nguyen T."/>
            <person name="Nguyen N."/>
            <person name="Nicol R."/>
            <person name="Norbu C."/>
            <person name="Norbu N."/>
            <person name="Novod N."/>
            <person name="O'Neill B."/>
            <person name="Osman S."/>
            <person name="Markiewicz E."/>
            <person name="Oyono O.L."/>
            <person name="Patti C."/>
            <person name="Phunkhang P."/>
            <person name="Pierre F."/>
            <person name="Priest M."/>
            <person name="Raghuraman S."/>
            <person name="Rege F."/>
            <person name="Reyes R."/>
            <person name="Rise C."/>
            <person name="Rogov P."/>
            <person name="Ross K."/>
            <person name="Ryan E."/>
            <person name="Settipalli S."/>
            <person name="Shea T."/>
            <person name="Sherpa N."/>
            <person name="Shi L."/>
            <person name="Shih D."/>
            <person name="Sparrow T."/>
            <person name="Spaulding J."/>
            <person name="Stalker J."/>
            <person name="Stange-Thomann N."/>
            <person name="Stavropoulos S."/>
            <person name="Stone C."/>
            <person name="Strader C."/>
            <person name="Tesfaye S."/>
            <person name="Thomson T."/>
            <person name="Thoulutsang Y."/>
            <person name="Thoulutsang D."/>
            <person name="Topham K."/>
            <person name="Topping I."/>
            <person name="Tsamla T."/>
            <person name="Vassiliev H."/>
            <person name="Vo A."/>
            <person name="Wangchuk T."/>
            <person name="Wangdi T."/>
            <person name="Weiand M."/>
            <person name="Wilkinson J."/>
            <person name="Wilson A."/>
            <person name="Yadav S."/>
            <person name="Young G."/>
            <person name="Yu Q."/>
            <person name="Zembek L."/>
            <person name="Zhong D."/>
            <person name="Zimmer A."/>
            <person name="Zwirko Z."/>
            <person name="Jaffe D.B."/>
            <person name="Alvarez P."/>
            <person name="Brockman W."/>
            <person name="Butler J."/>
            <person name="Chin C."/>
            <person name="Gnerre S."/>
            <person name="MacCallum I."/>
            <person name="Graves J.A."/>
            <person name="Ponting C.P."/>
            <person name="Breen M."/>
            <person name="Samollow P.B."/>
            <person name="Lander E.S."/>
            <person name="Lindblad-Toh K."/>
        </authorList>
    </citation>
    <scope>NUCLEOTIDE SEQUENCE [LARGE SCALE GENOMIC DNA]</scope>
</reference>
<feature type="region of interest" description="Disordered" evidence="3">
    <location>
        <begin position="147"/>
        <end position="182"/>
    </location>
</feature>
<feature type="compositionally biased region" description="Low complexity" evidence="3">
    <location>
        <begin position="158"/>
        <end position="171"/>
    </location>
</feature>
<dbReference type="SUPFAM" id="SSF52058">
    <property type="entry name" value="L domain-like"/>
    <property type="match status" value="1"/>
</dbReference>
<name>A0A5F8H8U4_MONDO</name>
<keyword evidence="5" id="KW-1185">Reference proteome</keyword>
<dbReference type="Ensembl" id="ENSMODT00000088116.1">
    <property type="protein sequence ID" value="ENSMODP00000056408.1"/>
    <property type="gene ID" value="ENSMODG00000029107.2"/>
</dbReference>
<dbReference type="Pfam" id="PF13855">
    <property type="entry name" value="LRR_8"/>
    <property type="match status" value="1"/>
</dbReference>
<dbReference type="GO" id="GO:0005737">
    <property type="term" value="C:cytoplasm"/>
    <property type="evidence" value="ECO:0000318"/>
    <property type="project" value="GO_Central"/>
</dbReference>
<reference evidence="4" key="2">
    <citation type="submission" date="2025-08" db="UniProtKB">
        <authorList>
            <consortium name="Ensembl"/>
        </authorList>
    </citation>
    <scope>IDENTIFICATION</scope>
</reference>
<dbReference type="PROSITE" id="PS51450">
    <property type="entry name" value="LRR"/>
    <property type="match status" value="1"/>
</dbReference>
<evidence type="ECO:0000313" key="5">
    <source>
        <dbReference type="Proteomes" id="UP000002280"/>
    </source>
</evidence>
<dbReference type="SMART" id="SM00369">
    <property type="entry name" value="LRR_TYP"/>
    <property type="match status" value="4"/>
</dbReference>